<dbReference type="InterPro" id="IPR021146">
    <property type="entry name" value="Phage_gp6-like_head-tail"/>
</dbReference>
<organism evidence="1 2">
    <name type="scientific">Clostridium felsineum</name>
    <dbReference type="NCBI Taxonomy" id="36839"/>
    <lineage>
        <taxon>Bacteria</taxon>
        <taxon>Bacillati</taxon>
        <taxon>Bacillota</taxon>
        <taxon>Clostridia</taxon>
        <taxon>Eubacteriales</taxon>
        <taxon>Clostridiaceae</taxon>
        <taxon>Clostridium</taxon>
    </lineage>
</organism>
<dbReference type="Proteomes" id="UP000190951">
    <property type="component" value="Chromosome"/>
</dbReference>
<dbReference type="STRING" id="84029.CROST_24640"/>
<dbReference type="RefSeq" id="WP_077834447.1">
    <property type="nucleotide sequence ID" value="NZ_CP096983.1"/>
</dbReference>
<gene>
    <name evidence="1" type="ORF">CROST_025210</name>
</gene>
<dbReference type="AlphaFoldDB" id="A0A1S8M2F4"/>
<dbReference type="CDD" id="cd08054">
    <property type="entry name" value="gp6"/>
    <property type="match status" value="1"/>
</dbReference>
<keyword evidence="2" id="KW-1185">Reference proteome</keyword>
<name>A0A1S8M2F4_9CLOT</name>
<dbReference type="EMBL" id="CP096983">
    <property type="protein sequence ID" value="URZ11804.1"/>
    <property type="molecule type" value="Genomic_DNA"/>
</dbReference>
<evidence type="ECO:0000313" key="1">
    <source>
        <dbReference type="EMBL" id="URZ11804.1"/>
    </source>
</evidence>
<accession>A0A1S8M2F4</accession>
<dbReference type="KEGG" id="crw:CROST_025210"/>
<dbReference type="Pfam" id="PF05135">
    <property type="entry name" value="Phage_connect_1"/>
    <property type="match status" value="1"/>
</dbReference>
<protein>
    <submittedName>
        <fullName evidence="1">Uncharacterized protein</fullName>
    </submittedName>
</protein>
<dbReference type="Gene3D" id="1.10.3230.30">
    <property type="entry name" value="Phage gp6-like head-tail connector protein"/>
    <property type="match status" value="1"/>
</dbReference>
<sequence>MILTLAEAKNFLKVDADITDDDLLIQNLIDAAETHLINAVDYKFDNTNSLAKLYVSVLVNDYYNNRSSTQETSVKTRETLQSILLQLQYCYSET</sequence>
<dbReference type="NCBIfam" id="TIGR01560">
    <property type="entry name" value="put_DNA_pack"/>
    <property type="match status" value="1"/>
</dbReference>
<evidence type="ECO:0000313" key="2">
    <source>
        <dbReference type="Proteomes" id="UP000190951"/>
    </source>
</evidence>
<dbReference type="InterPro" id="IPR006450">
    <property type="entry name" value="Phage_HK97_gp6-like"/>
</dbReference>
<proteinExistence type="predicted"/>
<reference evidence="1 2" key="1">
    <citation type="submission" date="2022-04" db="EMBL/GenBank/DDBJ databases">
        <title>Genome sequence of C. roseum typestrain.</title>
        <authorList>
            <person name="Poehlein A."/>
            <person name="Schoch T."/>
            <person name="Duerre P."/>
            <person name="Daniel R."/>
        </authorList>
    </citation>
    <scope>NUCLEOTIDE SEQUENCE [LARGE SCALE GENOMIC DNA]</scope>
    <source>
        <strain evidence="1 2">DSM 7320</strain>
    </source>
</reference>